<dbReference type="InterPro" id="IPR021150">
    <property type="entry name" value="Ubiq_cyt_c_chap"/>
</dbReference>
<dbReference type="PANTHER" id="PTHR12184">
    <property type="entry name" value="UBIQUINOL-CYTOCHROME C REDUCTASE COMPLEX ASSEMBLY FACTOR 1 FAMILY MEMBER"/>
    <property type="match status" value="1"/>
</dbReference>
<evidence type="ECO:0000259" key="3">
    <source>
        <dbReference type="Pfam" id="PF03981"/>
    </source>
</evidence>
<evidence type="ECO:0000313" key="4">
    <source>
        <dbReference type="EMBL" id="KAF2640990.1"/>
    </source>
</evidence>
<keyword evidence="5" id="KW-1185">Reference proteome</keyword>
<feature type="region of interest" description="Disordered" evidence="2">
    <location>
        <begin position="298"/>
        <end position="317"/>
    </location>
</feature>
<proteinExistence type="inferred from homology"/>
<feature type="region of interest" description="Disordered" evidence="2">
    <location>
        <begin position="58"/>
        <end position="78"/>
    </location>
</feature>
<dbReference type="GO" id="GO:0034551">
    <property type="term" value="P:mitochondrial respiratory chain complex III assembly"/>
    <property type="evidence" value="ECO:0007669"/>
    <property type="project" value="TreeGrafter"/>
</dbReference>
<dbReference type="GO" id="GO:0005739">
    <property type="term" value="C:mitochondrion"/>
    <property type="evidence" value="ECO:0007669"/>
    <property type="project" value="TreeGrafter"/>
</dbReference>
<gene>
    <name evidence="4" type="ORF">P280DRAFT_468673</name>
</gene>
<dbReference type="EMBL" id="MU006783">
    <property type="protein sequence ID" value="KAF2640990.1"/>
    <property type="molecule type" value="Genomic_DNA"/>
</dbReference>
<dbReference type="Proteomes" id="UP000799753">
    <property type="component" value="Unassembled WGS sequence"/>
</dbReference>
<feature type="domain" description="Ubiquinol-cytochrome c chaperone" evidence="3">
    <location>
        <begin position="150"/>
        <end position="293"/>
    </location>
</feature>
<protein>
    <recommendedName>
        <fullName evidence="3">Ubiquinol-cytochrome c chaperone domain-containing protein</fullName>
    </recommendedName>
</protein>
<dbReference type="AlphaFoldDB" id="A0A6A6S091"/>
<evidence type="ECO:0000256" key="2">
    <source>
        <dbReference type="SAM" id="MobiDB-lite"/>
    </source>
</evidence>
<dbReference type="PANTHER" id="PTHR12184:SF1">
    <property type="entry name" value="UBIQUINOL-CYTOCHROME-C REDUCTASE COMPLEX ASSEMBLY FACTOR 1"/>
    <property type="match status" value="1"/>
</dbReference>
<accession>A0A6A6S091</accession>
<dbReference type="InterPro" id="IPR007129">
    <property type="entry name" value="Ubiqinol_cyt_c_chaperone_CPB3"/>
</dbReference>
<name>A0A6A6S091_9PLEO</name>
<evidence type="ECO:0000256" key="1">
    <source>
        <dbReference type="ARBA" id="ARBA00006407"/>
    </source>
</evidence>
<dbReference type="OrthoDB" id="10253878at2759"/>
<dbReference type="Pfam" id="PF03981">
    <property type="entry name" value="Ubiq_cyt_C_chap"/>
    <property type="match status" value="1"/>
</dbReference>
<reference evidence="4" key="1">
    <citation type="journal article" date="2020" name="Stud. Mycol.">
        <title>101 Dothideomycetes genomes: a test case for predicting lifestyles and emergence of pathogens.</title>
        <authorList>
            <person name="Haridas S."/>
            <person name="Albert R."/>
            <person name="Binder M."/>
            <person name="Bloem J."/>
            <person name="Labutti K."/>
            <person name="Salamov A."/>
            <person name="Andreopoulos B."/>
            <person name="Baker S."/>
            <person name="Barry K."/>
            <person name="Bills G."/>
            <person name="Bluhm B."/>
            <person name="Cannon C."/>
            <person name="Castanera R."/>
            <person name="Culley D."/>
            <person name="Daum C."/>
            <person name="Ezra D."/>
            <person name="Gonzalez J."/>
            <person name="Henrissat B."/>
            <person name="Kuo A."/>
            <person name="Liang C."/>
            <person name="Lipzen A."/>
            <person name="Lutzoni F."/>
            <person name="Magnuson J."/>
            <person name="Mondo S."/>
            <person name="Nolan M."/>
            <person name="Ohm R."/>
            <person name="Pangilinan J."/>
            <person name="Park H.-J."/>
            <person name="Ramirez L."/>
            <person name="Alfaro M."/>
            <person name="Sun H."/>
            <person name="Tritt A."/>
            <person name="Yoshinaga Y."/>
            <person name="Zwiers L.-H."/>
            <person name="Turgeon B."/>
            <person name="Goodwin S."/>
            <person name="Spatafora J."/>
            <person name="Crous P."/>
            <person name="Grigoriev I."/>
        </authorList>
    </citation>
    <scope>NUCLEOTIDE SEQUENCE</scope>
    <source>
        <strain evidence="4">CBS 473.64</strain>
    </source>
</reference>
<sequence>MASNYTCRACKQALKKPSSSLLLASPRKASLYRPSQLQRDFSTSTPILYHVTSPLSAIAAKSPPPPPPKKPLNASTNHKIPGMAGIAQKLREKAPLLTETYVAYGATQEMMKECARPGEYTIPQSQEKGVEIPRDETGAHLGVGKGWWYETLGLAPTFINWAQITFIHMYMMQVRFRMFPQTHAPVWIQHLTNHAFYAAEDRLVVWHQLNSNSLRQKYLKDMFSQWRAVLLSYDEALMKGDAVLAAALWRNLFAGKDDVDFEKLAQVVGYMRRELGRLDLAGDEEVANGEWKFKGDPGMEEGLVKGPSRMGSEVSKL</sequence>
<organism evidence="4 5">
    <name type="scientific">Massarina eburnea CBS 473.64</name>
    <dbReference type="NCBI Taxonomy" id="1395130"/>
    <lineage>
        <taxon>Eukaryota</taxon>
        <taxon>Fungi</taxon>
        <taxon>Dikarya</taxon>
        <taxon>Ascomycota</taxon>
        <taxon>Pezizomycotina</taxon>
        <taxon>Dothideomycetes</taxon>
        <taxon>Pleosporomycetidae</taxon>
        <taxon>Pleosporales</taxon>
        <taxon>Massarineae</taxon>
        <taxon>Massarinaceae</taxon>
        <taxon>Massarina</taxon>
    </lineage>
</organism>
<evidence type="ECO:0000313" key="5">
    <source>
        <dbReference type="Proteomes" id="UP000799753"/>
    </source>
</evidence>
<comment type="similarity">
    <text evidence="1">Belongs to the CBP3 family.</text>
</comment>